<accession>A0AAU9PVS3</accession>
<feature type="domain" description="PPM-type phosphatase" evidence="1">
    <location>
        <begin position="23"/>
        <end position="245"/>
    </location>
</feature>
<dbReference type="AlphaFoldDB" id="A0AAU9PVS3"/>
<keyword evidence="3" id="KW-1185">Reference proteome</keyword>
<sequence length="376" mass="40927">MSCNKSEHVPLSVLLKRESANQKADRPEIACGQANESKKGEDFALIKTECQRVLGDGVTTYSVFGIFDGHNGSAAAIYTKENLLNNVLCAIPPNLNRDEWVAALPRAMVAGFVKTDKDFQEKAQILDTNEEERERVTASGGEVGRLNTGGGTEIGPLRCWPGGLCLSRSIGDRDVGEFIVPVPHLSSAGGRLVISSDGVWDALSAESALECSRGLAPESAAAHIVKEAVQVKGLRDDTTCIVVDVLPPEKTNLPLPPPKMTGKRVLKAMFRKKSSEAPPHVDEEEYYEPDLVEELVEEGSAMLSQRLDTKYPLCNIFRLFICAVCQIEMKPGEGISIHHGSANMSGKSKPWDGPFLCVNCQYKKDAMEGKISSKRR</sequence>
<name>A0AAU9PVS3_9ASTR</name>
<dbReference type="InterPro" id="IPR015655">
    <property type="entry name" value="PP2C"/>
</dbReference>
<evidence type="ECO:0000313" key="3">
    <source>
        <dbReference type="Proteomes" id="UP001157418"/>
    </source>
</evidence>
<dbReference type="InterPro" id="IPR001932">
    <property type="entry name" value="PPM-type_phosphatase-like_dom"/>
</dbReference>
<reference evidence="2 3" key="1">
    <citation type="submission" date="2022-01" db="EMBL/GenBank/DDBJ databases">
        <authorList>
            <person name="Xiong W."/>
            <person name="Schranz E."/>
        </authorList>
    </citation>
    <scope>NUCLEOTIDE SEQUENCE [LARGE SCALE GENOMIC DNA]</scope>
</reference>
<dbReference type="Proteomes" id="UP001157418">
    <property type="component" value="Unassembled WGS sequence"/>
</dbReference>
<dbReference type="SUPFAM" id="SSF81606">
    <property type="entry name" value="PP2C-like"/>
    <property type="match status" value="1"/>
</dbReference>
<dbReference type="Pfam" id="PF00481">
    <property type="entry name" value="PP2C"/>
    <property type="match status" value="1"/>
</dbReference>
<dbReference type="InterPro" id="IPR036457">
    <property type="entry name" value="PPM-type-like_dom_sf"/>
</dbReference>
<gene>
    <name evidence="2" type="ORF">LVIROSA_LOCUS39550</name>
</gene>
<dbReference type="Gene3D" id="3.60.40.10">
    <property type="entry name" value="PPM-type phosphatase domain"/>
    <property type="match status" value="2"/>
</dbReference>
<dbReference type="CDD" id="cd00143">
    <property type="entry name" value="PP2Cc"/>
    <property type="match status" value="1"/>
</dbReference>
<proteinExistence type="predicted"/>
<protein>
    <recommendedName>
        <fullName evidence="1">PPM-type phosphatase domain-containing protein</fullName>
    </recommendedName>
</protein>
<dbReference type="SMART" id="SM00332">
    <property type="entry name" value="PP2Cc"/>
    <property type="match status" value="1"/>
</dbReference>
<evidence type="ECO:0000313" key="2">
    <source>
        <dbReference type="EMBL" id="CAH1454366.1"/>
    </source>
</evidence>
<dbReference type="PANTHER" id="PTHR47992">
    <property type="entry name" value="PROTEIN PHOSPHATASE"/>
    <property type="match status" value="1"/>
</dbReference>
<dbReference type="PROSITE" id="PS51746">
    <property type="entry name" value="PPM_2"/>
    <property type="match status" value="1"/>
</dbReference>
<dbReference type="EMBL" id="CAKMRJ010005745">
    <property type="protein sequence ID" value="CAH1454366.1"/>
    <property type="molecule type" value="Genomic_DNA"/>
</dbReference>
<organism evidence="2 3">
    <name type="scientific">Lactuca virosa</name>
    <dbReference type="NCBI Taxonomy" id="75947"/>
    <lineage>
        <taxon>Eukaryota</taxon>
        <taxon>Viridiplantae</taxon>
        <taxon>Streptophyta</taxon>
        <taxon>Embryophyta</taxon>
        <taxon>Tracheophyta</taxon>
        <taxon>Spermatophyta</taxon>
        <taxon>Magnoliopsida</taxon>
        <taxon>eudicotyledons</taxon>
        <taxon>Gunneridae</taxon>
        <taxon>Pentapetalae</taxon>
        <taxon>asterids</taxon>
        <taxon>campanulids</taxon>
        <taxon>Asterales</taxon>
        <taxon>Asteraceae</taxon>
        <taxon>Cichorioideae</taxon>
        <taxon>Cichorieae</taxon>
        <taxon>Lactucinae</taxon>
        <taxon>Lactuca</taxon>
    </lineage>
</organism>
<comment type="caution">
    <text evidence="2">The sequence shown here is derived from an EMBL/GenBank/DDBJ whole genome shotgun (WGS) entry which is preliminary data.</text>
</comment>
<evidence type="ECO:0000259" key="1">
    <source>
        <dbReference type="PROSITE" id="PS51746"/>
    </source>
</evidence>
<dbReference type="GO" id="GO:0004722">
    <property type="term" value="F:protein serine/threonine phosphatase activity"/>
    <property type="evidence" value="ECO:0007669"/>
    <property type="project" value="InterPro"/>
</dbReference>